<gene>
    <name evidence="1" type="ORF">HXA33_00305</name>
</gene>
<dbReference type="AlphaFoldDB" id="A0A9Q4AYI4"/>
<name>A0A9Q4AYI4_SALAG</name>
<comment type="caution">
    <text evidence="1">The sequence shown here is derived from an EMBL/GenBank/DDBJ whole genome shotgun (WGS) entry which is preliminary data.</text>
</comment>
<organism evidence="1 2">
    <name type="scientific">Salipaludibacillus agaradhaerens</name>
    <name type="common">Bacillus agaradhaerens</name>
    <dbReference type="NCBI Taxonomy" id="76935"/>
    <lineage>
        <taxon>Bacteria</taxon>
        <taxon>Bacillati</taxon>
        <taxon>Bacillota</taxon>
        <taxon>Bacilli</taxon>
        <taxon>Bacillales</taxon>
        <taxon>Bacillaceae</taxon>
    </lineage>
</organism>
<sequence length="704" mass="78007">MPLEIENKINLDNTTDSDLVELAGLHVYLEPREDKVLVVNGKDFLVMDDNFNEEKSGMDAMTVQNVASGEYHVVYMGTNAHGKYGRADLITDIQLLTEATPQQLKDADSYLADMEKEFGEITSVGGNSLGGALANYVGVQNNHVRSVTLNPAMLPAGAAGAVEAGKEYHNITNYISEYDVLNLSQRAIGMGDQVPGAQHTIYNGIPSKDGLGFNHTGYIRDENGQHVPYVTIGTEGEPGYGVIHVDAHSHVVSSIWTGHPLYGGRSERIDLNVDTIRMLSDAIDTSVLERLDLAQTYIGHSVDIIAHESDSYNDRLNTIREVYQGSLESIVEDGLFKGIRFANSVFKQILQGLHLLLNNIETACSSLNSVLDSPPVALIEFITKKTIDVETIFAELRNYLYSLEETVDEFIDAVEDTLLNKIEDVFKARQEKFHDAVVGELESHFQYVQQNYQHMTTQVDEFGSQVDQVAVAFEKIDKSVASAISNHSGVTGVDKIQSTTDYEMEDSPYLLKYMKLKSLHLDMVMEEFKIGTSLLLIPIVTNLIQKVSLIEAAGKSAVVIINGVKNVHLYGNPGGLVLSLFTNYDDKVKEKVDVALKPLEEMNETVEGVRTGLQKFLTNYPVVVDNLRPYIDSALFNDSGYYNIHIYNSAATSILKDMQLLFDDIVFQLSDHEAEAITVLHDVSSSVKTNMSILEEQIERAATW</sequence>
<dbReference type="RefSeq" id="WP_257819610.1">
    <property type="nucleotide sequence ID" value="NZ_JABXYM010000001.1"/>
</dbReference>
<protein>
    <submittedName>
        <fullName evidence="1">Uncharacterized protein</fullName>
    </submittedName>
</protein>
<dbReference type="NCBIfam" id="NF047388">
    <property type="entry name" value="SA1320_fam"/>
    <property type="match status" value="1"/>
</dbReference>
<accession>A0A9Q4AYI4</accession>
<reference evidence="1" key="1">
    <citation type="submission" date="2020-06" db="EMBL/GenBank/DDBJ databases">
        <title>Insight into the genomes of haloalkaliphilic bacilli from Kenyan soda lakes.</title>
        <authorList>
            <person name="Mwirichia R."/>
            <person name="Villamizar G.C."/>
            <person name="Poehlein A."/>
            <person name="Mugweru J."/>
            <person name="Kipnyargis A."/>
            <person name="Kiplimo D."/>
            <person name="Orwa P."/>
            <person name="Daniel R."/>
        </authorList>
    </citation>
    <scope>NUCLEOTIDE SEQUENCE</scope>
    <source>
        <strain evidence="1">B1096_S55</strain>
    </source>
</reference>
<dbReference type="EMBL" id="JABXYM010000001">
    <property type="protein sequence ID" value="MCR6094988.1"/>
    <property type="molecule type" value="Genomic_DNA"/>
</dbReference>
<evidence type="ECO:0000313" key="1">
    <source>
        <dbReference type="EMBL" id="MCR6094988.1"/>
    </source>
</evidence>
<keyword evidence="2" id="KW-1185">Reference proteome</keyword>
<dbReference type="SUPFAM" id="SSF53474">
    <property type="entry name" value="alpha/beta-Hydrolases"/>
    <property type="match status" value="1"/>
</dbReference>
<proteinExistence type="predicted"/>
<evidence type="ECO:0000313" key="2">
    <source>
        <dbReference type="Proteomes" id="UP001057753"/>
    </source>
</evidence>
<dbReference type="InterPro" id="IPR029058">
    <property type="entry name" value="AB_hydrolase_fold"/>
</dbReference>
<dbReference type="Proteomes" id="UP001057753">
    <property type="component" value="Unassembled WGS sequence"/>
</dbReference>